<protein>
    <submittedName>
        <fullName evidence="1">Uncharacterized protein</fullName>
    </submittedName>
</protein>
<proteinExistence type="predicted"/>
<dbReference type="EMBL" id="JASBWV010000044">
    <property type="protein sequence ID" value="KAJ9115357.1"/>
    <property type="molecule type" value="Genomic_DNA"/>
</dbReference>
<evidence type="ECO:0000313" key="2">
    <source>
        <dbReference type="Proteomes" id="UP001234202"/>
    </source>
</evidence>
<comment type="caution">
    <text evidence="1">The sequence shown here is derived from an EMBL/GenBank/DDBJ whole genome shotgun (WGS) entry which is preliminary data.</text>
</comment>
<keyword evidence="2" id="KW-1185">Reference proteome</keyword>
<gene>
    <name evidence="1" type="ORF">QFC24_006972</name>
</gene>
<organism evidence="1 2">
    <name type="scientific">Naganishia onofrii</name>
    <dbReference type="NCBI Taxonomy" id="1851511"/>
    <lineage>
        <taxon>Eukaryota</taxon>
        <taxon>Fungi</taxon>
        <taxon>Dikarya</taxon>
        <taxon>Basidiomycota</taxon>
        <taxon>Agaricomycotina</taxon>
        <taxon>Tremellomycetes</taxon>
        <taxon>Filobasidiales</taxon>
        <taxon>Filobasidiaceae</taxon>
        <taxon>Naganishia</taxon>
    </lineage>
</organism>
<dbReference type="Proteomes" id="UP001234202">
    <property type="component" value="Unassembled WGS sequence"/>
</dbReference>
<reference evidence="1" key="1">
    <citation type="submission" date="2023-04" db="EMBL/GenBank/DDBJ databases">
        <title>Draft Genome sequencing of Naganishia species isolated from polar environments using Oxford Nanopore Technology.</title>
        <authorList>
            <person name="Leo P."/>
            <person name="Venkateswaran K."/>
        </authorList>
    </citation>
    <scope>NUCLEOTIDE SEQUENCE</scope>
    <source>
        <strain evidence="1">DBVPG 5303</strain>
    </source>
</reference>
<evidence type="ECO:0000313" key="1">
    <source>
        <dbReference type="EMBL" id="KAJ9115357.1"/>
    </source>
</evidence>
<accession>A0ACC2WUQ7</accession>
<name>A0ACC2WUQ7_9TREE</name>
<sequence>MRTSLLATASAALSLGASLVAANNNANTTSNPTSNPTCITTDGSAQGLLLAGNNTQTILITSPSSPYAVHRLAASLAGDIRTAVPSAEVTIRNVSDVNDLSSQGGDSTDGETWIFLGALDTDPLMNSIINATSFDVTSTRGQWEAWTIGSAMWQGREVAVVAGADRRGAAYAAYTLSEEMGVSPWYWWADVPTTHHTSISLHPSGRCSHASPVVKYRAIFLNDEQPGLTNWANKQFHKGNNPSTTDPLGQSFTVEMYERVFELLLRLKANMIWPAMWADMFAVAGLPAIPGNMTNGVGAAGPNQVLAGEMGIIYGTSHQEPMARNTPEWNHYSGPWNYTSNKEVLETYWKYGADRAAPYETLFTVGMRGNGDLPLPGANIGILQDLVDDQRNILKNAHPDKKIEEIPQMWCMYKEVQGYFDDDGLEVPDDVTLLWCVVQKNQGGRIAGLILVDDSLSGPTIIGRIFAGFRRVRRGTGPVVQAYYVGQPRNYKWISTINFAKTWEQFNVAQTTGMDRILVINVGDLKPIEVATEFALHLAYEGTQSLLEGQNATAPDPMVWTRAWAARTFPNLDANTVATIVQGYNAINGKIKPELVNSTTWSLTMQREAERVEAQWDALTDMVYQLQSQVSSEQYPAFFQLVAFPALASANLNKLYIAAGKSNLHGSQARTSASYWADRARQHFARDAELTKEYHSLLDYKWDGLLSQPHINQYYWQQNMRNTLPQITEVQMDAWPIDGDGGSPGALLSPMRITIQGSKGANPGDNVNNCPDGYNCPPLTLPSISRYSAQPSRWVDVSSGSWVDFAYNATANVSWITLTPSNGWVAANGSADCRVEVSVNWDAVPANATSSMIYAAIVFAPTPTEFSNSTTTILIAVDPRTAPDVQSHKGGFVQGEPAYIAMHAANATRMNSTSEATWTELPGYGLTGNALTTLPPTHPNATAGTGPVLEFDFYALPSLAGKSNLWNVTLWLGPFYNYRAHDPFKFALQLDDGTPTVVQPIPLASSAGSEPPDWNPVVSASIRRNTTSLPAVQDNNWHTLKVWSINAGMVLEMVTIGAFPVTSLPPPQSCRVE</sequence>